<sequence>MSSVNLRHAVRAIILDQDDRILLCRFAIPKPDGTIIVWAAPGGGVETGETLLAALRRELAEEVGLTLDADPPHVWHQEVIDPGHAAGYDGVINDYFLIRTAFFTPRGALSDHELAAENITTLQWWRPQDITGYDGTDLFSPRDLTGPLATLISSGPPERPIPLGL</sequence>
<dbReference type="Proteomes" id="UP001152519">
    <property type="component" value="Unassembled WGS sequence"/>
</dbReference>
<evidence type="ECO:0000313" key="6">
    <source>
        <dbReference type="EMBL" id="CAG6394869.1"/>
    </source>
</evidence>
<evidence type="ECO:0000256" key="2">
    <source>
        <dbReference type="ARBA" id="ARBA00005582"/>
    </source>
</evidence>
<evidence type="ECO:0000256" key="3">
    <source>
        <dbReference type="ARBA" id="ARBA00022801"/>
    </source>
</evidence>
<organism evidence="6 7">
    <name type="scientific">Actinacidiphila cocklensis</name>
    <dbReference type="NCBI Taxonomy" id="887465"/>
    <lineage>
        <taxon>Bacteria</taxon>
        <taxon>Bacillati</taxon>
        <taxon>Actinomycetota</taxon>
        <taxon>Actinomycetes</taxon>
        <taxon>Kitasatosporales</taxon>
        <taxon>Streptomycetaceae</taxon>
        <taxon>Actinacidiphila</taxon>
    </lineage>
</organism>
<comment type="caution">
    <text evidence="6">The sequence shown here is derived from an EMBL/GenBank/DDBJ whole genome shotgun (WGS) entry which is preliminary data.</text>
</comment>
<name>A0A9W4DSP6_9ACTN</name>
<dbReference type="InterPro" id="IPR000086">
    <property type="entry name" value="NUDIX_hydrolase_dom"/>
</dbReference>
<dbReference type="RefSeq" id="WP_251491662.1">
    <property type="nucleotide sequence ID" value="NZ_CAJSLV010000059.1"/>
</dbReference>
<dbReference type="EMBL" id="CAJSLV010000059">
    <property type="protein sequence ID" value="CAG6394869.1"/>
    <property type="molecule type" value="Genomic_DNA"/>
</dbReference>
<dbReference type="PANTHER" id="PTHR43046:SF14">
    <property type="entry name" value="MUTT_NUDIX FAMILY PROTEIN"/>
    <property type="match status" value="1"/>
</dbReference>
<dbReference type="InterPro" id="IPR020476">
    <property type="entry name" value="Nudix_hydrolase"/>
</dbReference>
<feature type="domain" description="Nudix hydrolase" evidence="5">
    <location>
        <begin position="5"/>
        <end position="149"/>
    </location>
</feature>
<dbReference type="PROSITE" id="PS00893">
    <property type="entry name" value="NUDIX_BOX"/>
    <property type="match status" value="1"/>
</dbReference>
<dbReference type="PRINTS" id="PR00502">
    <property type="entry name" value="NUDIXFAMILY"/>
</dbReference>
<accession>A0A9W4DSP6</accession>
<dbReference type="GO" id="GO:0016787">
    <property type="term" value="F:hydrolase activity"/>
    <property type="evidence" value="ECO:0007669"/>
    <property type="project" value="UniProtKB-KW"/>
</dbReference>
<evidence type="ECO:0000313" key="7">
    <source>
        <dbReference type="Proteomes" id="UP001152519"/>
    </source>
</evidence>
<dbReference type="CDD" id="cd04685">
    <property type="entry name" value="NUDIX_Hydrolase"/>
    <property type="match status" value="1"/>
</dbReference>
<dbReference type="Pfam" id="PF00293">
    <property type="entry name" value="NUDIX"/>
    <property type="match status" value="1"/>
</dbReference>
<dbReference type="InterPro" id="IPR020084">
    <property type="entry name" value="NUDIX_hydrolase_CS"/>
</dbReference>
<gene>
    <name evidence="6" type="ORF">SCOCK_30102</name>
</gene>
<evidence type="ECO:0000256" key="1">
    <source>
        <dbReference type="ARBA" id="ARBA00001946"/>
    </source>
</evidence>
<comment type="cofactor">
    <cofactor evidence="1">
        <name>Mg(2+)</name>
        <dbReference type="ChEBI" id="CHEBI:18420"/>
    </cofactor>
</comment>
<protein>
    <submittedName>
        <fullName evidence="6">8-oxo-dGTP pyrophosphatase MutT, NUDIX family</fullName>
    </submittedName>
</protein>
<dbReference type="PANTHER" id="PTHR43046">
    <property type="entry name" value="GDP-MANNOSE MANNOSYL HYDROLASE"/>
    <property type="match status" value="1"/>
</dbReference>
<proteinExistence type="inferred from homology"/>
<keyword evidence="3 4" id="KW-0378">Hydrolase</keyword>
<keyword evidence="7" id="KW-1185">Reference proteome</keyword>
<evidence type="ECO:0000259" key="5">
    <source>
        <dbReference type="PROSITE" id="PS51462"/>
    </source>
</evidence>
<comment type="similarity">
    <text evidence="2 4">Belongs to the Nudix hydrolase family.</text>
</comment>
<dbReference type="SUPFAM" id="SSF55811">
    <property type="entry name" value="Nudix"/>
    <property type="match status" value="1"/>
</dbReference>
<dbReference type="AlphaFoldDB" id="A0A9W4DSP6"/>
<reference evidence="6" key="1">
    <citation type="submission" date="2021-05" db="EMBL/GenBank/DDBJ databases">
        <authorList>
            <person name="Arsene-Ploetze F."/>
        </authorList>
    </citation>
    <scope>NUCLEOTIDE SEQUENCE</scope>
    <source>
        <strain evidence="6">DSM 42138</strain>
    </source>
</reference>
<dbReference type="Gene3D" id="3.90.79.10">
    <property type="entry name" value="Nucleoside Triphosphate Pyrophosphohydrolase"/>
    <property type="match status" value="1"/>
</dbReference>
<dbReference type="PROSITE" id="PS51462">
    <property type="entry name" value="NUDIX"/>
    <property type="match status" value="1"/>
</dbReference>
<dbReference type="InterPro" id="IPR015797">
    <property type="entry name" value="NUDIX_hydrolase-like_dom_sf"/>
</dbReference>
<evidence type="ECO:0000256" key="4">
    <source>
        <dbReference type="RuleBase" id="RU003476"/>
    </source>
</evidence>